<evidence type="ECO:0000313" key="1">
    <source>
        <dbReference type="EMBL" id="SJM90210.1"/>
    </source>
</evidence>
<protein>
    <submittedName>
        <fullName evidence="1">Uncharacterized protein</fullName>
    </submittedName>
</protein>
<reference evidence="2" key="1">
    <citation type="submission" date="2017-02" db="EMBL/GenBank/DDBJ databases">
        <authorList>
            <person name="Daims H."/>
        </authorList>
    </citation>
    <scope>NUCLEOTIDE SEQUENCE [LARGE SCALE GENOMIC DNA]</scope>
</reference>
<evidence type="ECO:0000313" key="2">
    <source>
        <dbReference type="Proteomes" id="UP000195442"/>
    </source>
</evidence>
<dbReference type="OrthoDB" id="9801500at2"/>
<name>A0A1R4H2D0_9GAMM</name>
<dbReference type="InterPro" id="IPR003787">
    <property type="entry name" value="Sulphur_relay_DsrE/F-like"/>
</dbReference>
<keyword evidence="2" id="KW-1185">Reference proteome</keyword>
<sequence>MKLGIVIYSSNSEVVWNAFRLGVYSLKQGDSVSAFLLGPGVEAESLDTNQFKVTEQMRSFVDAGGIILACSTCLTIRHAESSEMCPMSTMKDLYDIIRDSDRVVTF</sequence>
<gene>
    <name evidence="1" type="ORF">CRENPOLYSF2_1510010</name>
</gene>
<accession>A0A1R4H2D0</accession>
<dbReference type="Gene3D" id="3.40.1260.10">
    <property type="entry name" value="DsrEFH-like"/>
    <property type="match status" value="1"/>
</dbReference>
<dbReference type="InterPro" id="IPR027396">
    <property type="entry name" value="DsrEFH-like"/>
</dbReference>
<dbReference type="EMBL" id="FUKJ01000059">
    <property type="protein sequence ID" value="SJM90210.1"/>
    <property type="molecule type" value="Genomic_DNA"/>
</dbReference>
<dbReference type="AlphaFoldDB" id="A0A1R4H2D0"/>
<dbReference type="Proteomes" id="UP000195442">
    <property type="component" value="Unassembled WGS sequence"/>
</dbReference>
<organism evidence="1 2">
    <name type="scientific">Crenothrix polyspora</name>
    <dbReference type="NCBI Taxonomy" id="360316"/>
    <lineage>
        <taxon>Bacteria</taxon>
        <taxon>Pseudomonadati</taxon>
        <taxon>Pseudomonadota</taxon>
        <taxon>Gammaproteobacteria</taxon>
        <taxon>Methylococcales</taxon>
        <taxon>Crenotrichaceae</taxon>
        <taxon>Crenothrix</taxon>
    </lineage>
</organism>
<dbReference type="RefSeq" id="WP_087146001.1">
    <property type="nucleotide sequence ID" value="NZ_FUKJ01000059.1"/>
</dbReference>
<dbReference type="Pfam" id="PF02635">
    <property type="entry name" value="DsrE"/>
    <property type="match status" value="1"/>
</dbReference>
<proteinExistence type="predicted"/>
<dbReference type="SUPFAM" id="SSF75169">
    <property type="entry name" value="DsrEFH-like"/>
    <property type="match status" value="1"/>
</dbReference>